<evidence type="ECO:0000313" key="2">
    <source>
        <dbReference type="EMBL" id="GAG00638.1"/>
    </source>
</evidence>
<comment type="caution">
    <text evidence="2">The sequence shown here is derived from an EMBL/GenBank/DDBJ whole genome shotgun (WGS) entry which is preliminary data.</text>
</comment>
<keyword evidence="1" id="KW-1133">Transmembrane helix</keyword>
<proteinExistence type="predicted"/>
<organism evidence="2">
    <name type="scientific">marine sediment metagenome</name>
    <dbReference type="NCBI Taxonomy" id="412755"/>
    <lineage>
        <taxon>unclassified sequences</taxon>
        <taxon>metagenomes</taxon>
        <taxon>ecological metagenomes</taxon>
    </lineage>
</organism>
<dbReference type="AlphaFoldDB" id="X0UJV4"/>
<feature type="transmembrane region" description="Helical" evidence="1">
    <location>
        <begin position="16"/>
        <end position="35"/>
    </location>
</feature>
<accession>X0UJV4</accession>
<name>X0UJV4_9ZZZZ</name>
<keyword evidence="1" id="KW-0472">Membrane</keyword>
<gene>
    <name evidence="2" type="ORF">S01H1_37824</name>
</gene>
<protein>
    <submittedName>
        <fullName evidence="2">Uncharacterized protein</fullName>
    </submittedName>
</protein>
<keyword evidence="1" id="KW-0812">Transmembrane</keyword>
<evidence type="ECO:0000256" key="1">
    <source>
        <dbReference type="SAM" id="Phobius"/>
    </source>
</evidence>
<reference evidence="2" key="1">
    <citation type="journal article" date="2014" name="Front. Microbiol.">
        <title>High frequency of phylogenetically diverse reductive dehalogenase-homologous genes in deep subseafloor sedimentary metagenomes.</title>
        <authorList>
            <person name="Kawai M."/>
            <person name="Futagami T."/>
            <person name="Toyoda A."/>
            <person name="Takaki Y."/>
            <person name="Nishi S."/>
            <person name="Hori S."/>
            <person name="Arai W."/>
            <person name="Tsubouchi T."/>
            <person name="Morono Y."/>
            <person name="Uchiyama I."/>
            <person name="Ito T."/>
            <person name="Fujiyama A."/>
            <person name="Inagaki F."/>
            <person name="Takami H."/>
        </authorList>
    </citation>
    <scope>NUCLEOTIDE SEQUENCE</scope>
    <source>
        <strain evidence="2">Expedition CK06-06</strain>
    </source>
</reference>
<feature type="non-terminal residue" evidence="2">
    <location>
        <position position="80"/>
    </location>
</feature>
<dbReference type="EMBL" id="BARS01023768">
    <property type="protein sequence ID" value="GAG00638.1"/>
    <property type="molecule type" value="Genomic_DNA"/>
</dbReference>
<sequence>MNDSNPAKPKLRWYQFSLRTLLLFVMVAGMGLGWLGSKVQPIRDEQNAVADIRRMGGRLDFSGIRPSAYGFKSRLQRHAA</sequence>